<organism evidence="13 14">
    <name type="scientific">Smittium angustum</name>
    <dbReference type="NCBI Taxonomy" id="133377"/>
    <lineage>
        <taxon>Eukaryota</taxon>
        <taxon>Fungi</taxon>
        <taxon>Fungi incertae sedis</taxon>
        <taxon>Zoopagomycota</taxon>
        <taxon>Kickxellomycotina</taxon>
        <taxon>Harpellomycetes</taxon>
        <taxon>Harpellales</taxon>
        <taxon>Legeriomycetaceae</taxon>
        <taxon>Smittium</taxon>
    </lineage>
</organism>
<dbReference type="GO" id="GO:0016973">
    <property type="term" value="P:poly(A)+ mRNA export from nucleus"/>
    <property type="evidence" value="ECO:0007669"/>
    <property type="project" value="InterPro"/>
</dbReference>
<dbReference type="GO" id="GO:0005543">
    <property type="term" value="F:phospholipid binding"/>
    <property type="evidence" value="ECO:0007669"/>
    <property type="project" value="TreeGrafter"/>
</dbReference>
<keyword evidence="11" id="KW-0175">Coiled coil</keyword>
<dbReference type="EMBL" id="MBFU01000514">
    <property type="protein sequence ID" value="PVZ98735.1"/>
    <property type="molecule type" value="Genomic_DNA"/>
</dbReference>
<comment type="subcellular location">
    <subcellularLocation>
        <location evidence="1">Nucleus</location>
        <location evidence="1">Nuclear pore complex</location>
    </subcellularLocation>
</comment>
<keyword evidence="4" id="KW-0509">mRNA transport</keyword>
<dbReference type="GO" id="GO:0005737">
    <property type="term" value="C:cytoplasm"/>
    <property type="evidence" value="ECO:0007669"/>
    <property type="project" value="TreeGrafter"/>
</dbReference>
<comment type="similarity">
    <text evidence="2">Belongs to the GLE1 family.</text>
</comment>
<dbReference type="GO" id="GO:0044614">
    <property type="term" value="C:nuclear pore cytoplasmic filaments"/>
    <property type="evidence" value="ECO:0007669"/>
    <property type="project" value="TreeGrafter"/>
</dbReference>
<dbReference type="PANTHER" id="PTHR12960">
    <property type="entry name" value="GLE-1-RELATED"/>
    <property type="match status" value="1"/>
</dbReference>
<evidence type="ECO:0000256" key="5">
    <source>
        <dbReference type="ARBA" id="ARBA00022927"/>
    </source>
</evidence>
<dbReference type="PANTHER" id="PTHR12960:SF0">
    <property type="entry name" value="MRNA EXPORT FACTOR GLE1"/>
    <property type="match status" value="1"/>
</dbReference>
<dbReference type="Proteomes" id="UP000245591">
    <property type="component" value="Unassembled WGS sequence"/>
</dbReference>
<keyword evidence="6" id="KW-0811">Translocation</keyword>
<keyword evidence="14" id="KW-1185">Reference proteome</keyword>
<keyword evidence="3" id="KW-0813">Transport</keyword>
<dbReference type="Gene3D" id="1.25.40.510">
    <property type="entry name" value="GLE1-like"/>
    <property type="match status" value="2"/>
</dbReference>
<keyword evidence="8" id="KW-0539">Nucleus</keyword>
<dbReference type="AlphaFoldDB" id="A0A2U1J0Z7"/>
<evidence type="ECO:0000256" key="3">
    <source>
        <dbReference type="ARBA" id="ARBA00022448"/>
    </source>
</evidence>
<keyword evidence="7" id="KW-0906">Nuclear pore complex</keyword>
<evidence type="ECO:0000256" key="8">
    <source>
        <dbReference type="ARBA" id="ARBA00023242"/>
    </source>
</evidence>
<dbReference type="InterPro" id="IPR038506">
    <property type="entry name" value="GLE1-like_sf"/>
</dbReference>
<evidence type="ECO:0000256" key="4">
    <source>
        <dbReference type="ARBA" id="ARBA00022816"/>
    </source>
</evidence>
<feature type="compositionally biased region" description="Acidic residues" evidence="12">
    <location>
        <begin position="20"/>
        <end position="29"/>
    </location>
</feature>
<evidence type="ECO:0000313" key="14">
    <source>
        <dbReference type="Proteomes" id="UP000245591"/>
    </source>
</evidence>
<evidence type="ECO:0000256" key="7">
    <source>
        <dbReference type="ARBA" id="ARBA00023132"/>
    </source>
</evidence>
<evidence type="ECO:0000256" key="9">
    <source>
        <dbReference type="ARBA" id="ARBA00026227"/>
    </source>
</evidence>
<feature type="coiled-coil region" evidence="11">
    <location>
        <begin position="126"/>
        <end position="153"/>
    </location>
</feature>
<evidence type="ECO:0000256" key="6">
    <source>
        <dbReference type="ARBA" id="ARBA00023010"/>
    </source>
</evidence>
<dbReference type="Pfam" id="PF07817">
    <property type="entry name" value="GLE1"/>
    <property type="match status" value="2"/>
</dbReference>
<comment type="caution">
    <text evidence="13">The sequence shown here is derived from an EMBL/GenBank/DDBJ whole genome shotgun (WGS) entry which is preliminary data.</text>
</comment>
<reference evidence="13 14" key="1">
    <citation type="journal article" date="2018" name="MBio">
        <title>Comparative Genomics Reveals the Core Gene Toolbox for the Fungus-Insect Symbiosis.</title>
        <authorList>
            <person name="Wang Y."/>
            <person name="Stata M."/>
            <person name="Wang W."/>
            <person name="Stajich J.E."/>
            <person name="White M.M."/>
            <person name="Moncalvo J.M."/>
        </authorList>
    </citation>
    <scope>NUCLEOTIDE SEQUENCE [LARGE SCALE GENOMIC DNA]</scope>
    <source>
        <strain evidence="13 14">AUS-126-30</strain>
    </source>
</reference>
<accession>A0A2U1J0Z7</accession>
<evidence type="ECO:0000256" key="10">
    <source>
        <dbReference type="ARBA" id="ARBA00029983"/>
    </source>
</evidence>
<dbReference type="InterPro" id="IPR012476">
    <property type="entry name" value="GLE1"/>
</dbReference>
<evidence type="ECO:0000256" key="12">
    <source>
        <dbReference type="SAM" id="MobiDB-lite"/>
    </source>
</evidence>
<proteinExistence type="inferred from homology"/>
<gene>
    <name evidence="13" type="ORF">BB558_005244</name>
</gene>
<protein>
    <recommendedName>
        <fullName evidence="9">mRNA export factor GLE1</fullName>
    </recommendedName>
    <alternativeName>
        <fullName evidence="10">Nucleoporin GLE1</fullName>
    </alternativeName>
</protein>
<name>A0A2U1J0Z7_SMIAN</name>
<evidence type="ECO:0000313" key="13">
    <source>
        <dbReference type="EMBL" id="PVZ98735.1"/>
    </source>
</evidence>
<dbReference type="GO" id="GO:0031369">
    <property type="term" value="F:translation initiation factor binding"/>
    <property type="evidence" value="ECO:0007669"/>
    <property type="project" value="TreeGrafter"/>
</dbReference>
<dbReference type="GO" id="GO:0000822">
    <property type="term" value="F:inositol hexakisphosphate binding"/>
    <property type="evidence" value="ECO:0007669"/>
    <property type="project" value="TreeGrafter"/>
</dbReference>
<dbReference type="GO" id="GO:0015031">
    <property type="term" value="P:protein transport"/>
    <property type="evidence" value="ECO:0007669"/>
    <property type="project" value="UniProtKB-KW"/>
</dbReference>
<evidence type="ECO:0000256" key="1">
    <source>
        <dbReference type="ARBA" id="ARBA00004567"/>
    </source>
</evidence>
<feature type="region of interest" description="Disordered" evidence="12">
    <location>
        <begin position="1"/>
        <end position="29"/>
    </location>
</feature>
<sequence>MIHSQFNGYRAPEDYSSSSDESDFYSDPEDAVASPAKLSLAKIDETSLSIGLDSINMKQVQNDVIRKLHERKVEGIKKEIYIEINIRKKNNLNLMNDNKSYEISTARRTNRAPIQNTIDKDVANTLEKVKEIRESYFEKKREEEREVANHINEYLSSIKRNSEDAYTWLLNLTAKSLIKQAETEVSVKTTVCYPLAHVTVLLFRIHTGLIDMEGETTDEYRKRLGYTRSYEDNKWESQFKYEERMCGIIAYYTAILQTTPNEIGGYSMQTAYANQFTKILNMIKSGYIPSVPKTSPTAIASTSRLESVLDFYFTNRKRFELLDSRNPEN</sequence>
<evidence type="ECO:0000256" key="11">
    <source>
        <dbReference type="SAM" id="Coils"/>
    </source>
</evidence>
<keyword evidence="5" id="KW-0653">Protein transport</keyword>
<evidence type="ECO:0000256" key="2">
    <source>
        <dbReference type="ARBA" id="ARBA00011056"/>
    </source>
</evidence>